<comment type="caution">
    <text evidence="2">The sequence shown here is derived from an EMBL/GenBank/DDBJ whole genome shotgun (WGS) entry which is preliminary data.</text>
</comment>
<dbReference type="Proteomes" id="UP001472677">
    <property type="component" value="Unassembled WGS sequence"/>
</dbReference>
<feature type="region of interest" description="Disordered" evidence="1">
    <location>
        <begin position="42"/>
        <end position="76"/>
    </location>
</feature>
<evidence type="ECO:0000256" key="1">
    <source>
        <dbReference type="SAM" id="MobiDB-lite"/>
    </source>
</evidence>
<dbReference type="EMBL" id="JBBPBM010000012">
    <property type="protein sequence ID" value="KAK8562312.1"/>
    <property type="molecule type" value="Genomic_DNA"/>
</dbReference>
<accession>A0ABR2EJZ2</accession>
<protein>
    <submittedName>
        <fullName evidence="2">Uncharacterized protein</fullName>
    </submittedName>
</protein>
<name>A0ABR2EJZ2_9ROSI</name>
<proteinExistence type="predicted"/>
<feature type="compositionally biased region" description="Low complexity" evidence="1">
    <location>
        <begin position="42"/>
        <end position="51"/>
    </location>
</feature>
<reference evidence="2 3" key="1">
    <citation type="journal article" date="2024" name="G3 (Bethesda)">
        <title>Genome assembly of Hibiscus sabdariffa L. provides insights into metabolisms of medicinal natural products.</title>
        <authorList>
            <person name="Kim T."/>
        </authorList>
    </citation>
    <scope>NUCLEOTIDE SEQUENCE [LARGE SCALE GENOMIC DNA]</scope>
    <source>
        <strain evidence="2">TK-2024</strain>
        <tissue evidence="2">Old leaves</tissue>
    </source>
</reference>
<sequence>MGNDEFNIWVSELLIHSSNNYGQHYGQRTRLEKKYEWMLAASSTGSTARSSQSRKSKGPRNGNNGEMDSLNVNMLGSGSNDLGNNNAILNNNLERDINAENEYLDDVDDENNLMQKPHIWRAIIQSQIRSGKKLDFRASKDRRFT</sequence>
<organism evidence="2 3">
    <name type="scientific">Hibiscus sabdariffa</name>
    <name type="common">roselle</name>
    <dbReference type="NCBI Taxonomy" id="183260"/>
    <lineage>
        <taxon>Eukaryota</taxon>
        <taxon>Viridiplantae</taxon>
        <taxon>Streptophyta</taxon>
        <taxon>Embryophyta</taxon>
        <taxon>Tracheophyta</taxon>
        <taxon>Spermatophyta</taxon>
        <taxon>Magnoliopsida</taxon>
        <taxon>eudicotyledons</taxon>
        <taxon>Gunneridae</taxon>
        <taxon>Pentapetalae</taxon>
        <taxon>rosids</taxon>
        <taxon>malvids</taxon>
        <taxon>Malvales</taxon>
        <taxon>Malvaceae</taxon>
        <taxon>Malvoideae</taxon>
        <taxon>Hibiscus</taxon>
    </lineage>
</organism>
<evidence type="ECO:0000313" key="3">
    <source>
        <dbReference type="Proteomes" id="UP001472677"/>
    </source>
</evidence>
<evidence type="ECO:0000313" key="2">
    <source>
        <dbReference type="EMBL" id="KAK8562312.1"/>
    </source>
</evidence>
<gene>
    <name evidence="2" type="ORF">V6N12_010396</name>
</gene>
<keyword evidence="3" id="KW-1185">Reference proteome</keyword>
<feature type="compositionally biased region" description="Polar residues" evidence="1">
    <location>
        <begin position="61"/>
        <end position="72"/>
    </location>
</feature>